<gene>
    <name evidence="2" type="ORF">QBC37DRAFT_424585</name>
</gene>
<dbReference type="EMBL" id="MU858123">
    <property type="protein sequence ID" value="KAK4212675.1"/>
    <property type="molecule type" value="Genomic_DNA"/>
</dbReference>
<dbReference type="Proteomes" id="UP001301769">
    <property type="component" value="Unassembled WGS sequence"/>
</dbReference>
<comment type="caution">
    <text evidence="2">The sequence shown here is derived from an EMBL/GenBank/DDBJ whole genome shotgun (WGS) entry which is preliminary data.</text>
</comment>
<evidence type="ECO:0000313" key="2">
    <source>
        <dbReference type="EMBL" id="KAK4212675.1"/>
    </source>
</evidence>
<evidence type="ECO:0000256" key="1">
    <source>
        <dbReference type="SAM" id="Phobius"/>
    </source>
</evidence>
<keyword evidence="1" id="KW-0472">Membrane</keyword>
<proteinExistence type="predicted"/>
<name>A0AAN6Y7D5_9PEZI</name>
<feature type="transmembrane region" description="Helical" evidence="1">
    <location>
        <begin position="6"/>
        <end position="28"/>
    </location>
</feature>
<reference evidence="2" key="2">
    <citation type="submission" date="2023-05" db="EMBL/GenBank/DDBJ databases">
        <authorList>
            <consortium name="Lawrence Berkeley National Laboratory"/>
            <person name="Steindorff A."/>
            <person name="Hensen N."/>
            <person name="Bonometti L."/>
            <person name="Westerberg I."/>
            <person name="Brannstrom I.O."/>
            <person name="Guillou S."/>
            <person name="Cros-Aarteil S."/>
            <person name="Calhoun S."/>
            <person name="Haridas S."/>
            <person name="Kuo A."/>
            <person name="Mondo S."/>
            <person name="Pangilinan J."/>
            <person name="Riley R."/>
            <person name="Labutti K."/>
            <person name="Andreopoulos B."/>
            <person name="Lipzen A."/>
            <person name="Chen C."/>
            <person name="Yanf M."/>
            <person name="Daum C."/>
            <person name="Ng V."/>
            <person name="Clum A."/>
            <person name="Ohm R."/>
            <person name="Martin F."/>
            <person name="Silar P."/>
            <person name="Natvig D."/>
            <person name="Lalanne C."/>
            <person name="Gautier V."/>
            <person name="Ament-Velasquez S.L."/>
            <person name="Kruys A."/>
            <person name="Hutchinson M.I."/>
            <person name="Powell A.J."/>
            <person name="Barry K."/>
            <person name="Miller A.N."/>
            <person name="Grigoriev I.V."/>
            <person name="Debuchy R."/>
            <person name="Gladieux P."/>
            <person name="Thoren M.H."/>
            <person name="Johannesson H."/>
        </authorList>
    </citation>
    <scope>NUCLEOTIDE SEQUENCE</scope>
    <source>
        <strain evidence="2">PSN293</strain>
    </source>
</reference>
<dbReference type="AlphaFoldDB" id="A0AAN6Y7D5"/>
<keyword evidence="1" id="KW-1133">Transmembrane helix</keyword>
<feature type="transmembrane region" description="Helical" evidence="1">
    <location>
        <begin position="49"/>
        <end position="70"/>
    </location>
</feature>
<reference evidence="2" key="1">
    <citation type="journal article" date="2023" name="Mol. Phylogenet. Evol.">
        <title>Genome-scale phylogeny and comparative genomics of the fungal order Sordariales.</title>
        <authorList>
            <person name="Hensen N."/>
            <person name="Bonometti L."/>
            <person name="Westerberg I."/>
            <person name="Brannstrom I.O."/>
            <person name="Guillou S."/>
            <person name="Cros-Aarteil S."/>
            <person name="Calhoun S."/>
            <person name="Haridas S."/>
            <person name="Kuo A."/>
            <person name="Mondo S."/>
            <person name="Pangilinan J."/>
            <person name="Riley R."/>
            <person name="LaButti K."/>
            <person name="Andreopoulos B."/>
            <person name="Lipzen A."/>
            <person name="Chen C."/>
            <person name="Yan M."/>
            <person name="Daum C."/>
            <person name="Ng V."/>
            <person name="Clum A."/>
            <person name="Steindorff A."/>
            <person name="Ohm R.A."/>
            <person name="Martin F."/>
            <person name="Silar P."/>
            <person name="Natvig D.O."/>
            <person name="Lalanne C."/>
            <person name="Gautier V."/>
            <person name="Ament-Velasquez S.L."/>
            <person name="Kruys A."/>
            <person name="Hutchinson M.I."/>
            <person name="Powell A.J."/>
            <person name="Barry K."/>
            <person name="Miller A.N."/>
            <person name="Grigoriev I.V."/>
            <person name="Debuchy R."/>
            <person name="Gladieux P."/>
            <person name="Hiltunen Thoren M."/>
            <person name="Johannesson H."/>
        </authorList>
    </citation>
    <scope>NUCLEOTIDE SEQUENCE</scope>
    <source>
        <strain evidence="2">PSN293</strain>
    </source>
</reference>
<sequence length="89" mass="10018">MLWRFWAPVTCPVLPFSSLVDVVLILPARTPYLHAQWRTDSIRALVIDALSALTPHCVIISVVLTLLTVASARRYGGYKTNQGTRGRYY</sequence>
<organism evidence="2 3">
    <name type="scientific">Rhypophila decipiens</name>
    <dbReference type="NCBI Taxonomy" id="261697"/>
    <lineage>
        <taxon>Eukaryota</taxon>
        <taxon>Fungi</taxon>
        <taxon>Dikarya</taxon>
        <taxon>Ascomycota</taxon>
        <taxon>Pezizomycotina</taxon>
        <taxon>Sordariomycetes</taxon>
        <taxon>Sordariomycetidae</taxon>
        <taxon>Sordariales</taxon>
        <taxon>Naviculisporaceae</taxon>
        <taxon>Rhypophila</taxon>
    </lineage>
</organism>
<evidence type="ECO:0000313" key="3">
    <source>
        <dbReference type="Proteomes" id="UP001301769"/>
    </source>
</evidence>
<protein>
    <submittedName>
        <fullName evidence="2">Uncharacterized protein</fullName>
    </submittedName>
</protein>
<accession>A0AAN6Y7D5</accession>
<keyword evidence="1" id="KW-0812">Transmembrane</keyword>
<keyword evidence="3" id="KW-1185">Reference proteome</keyword>